<accession>A0A830H471</accession>
<dbReference type="Proteomes" id="UP000660262">
    <property type="component" value="Unassembled WGS sequence"/>
</dbReference>
<dbReference type="GO" id="GO:0046872">
    <property type="term" value="F:metal ion binding"/>
    <property type="evidence" value="ECO:0007669"/>
    <property type="project" value="TreeGrafter"/>
</dbReference>
<dbReference type="GO" id="GO:0051087">
    <property type="term" value="F:protein-folding chaperone binding"/>
    <property type="evidence" value="ECO:0007669"/>
    <property type="project" value="TreeGrafter"/>
</dbReference>
<dbReference type="GO" id="GO:0044183">
    <property type="term" value="F:protein folding chaperone"/>
    <property type="evidence" value="ECO:0007669"/>
    <property type="project" value="InterPro"/>
</dbReference>
<dbReference type="PRINTS" id="PR00297">
    <property type="entry name" value="CHAPERONIN10"/>
</dbReference>
<reference evidence="4" key="1">
    <citation type="submission" date="2020-10" db="EMBL/GenBank/DDBJ databases">
        <title>Unveiling of a novel bifunctional photoreceptor, Dualchrome1, isolated from a cosmopolitan green alga.</title>
        <authorList>
            <person name="Suzuki S."/>
            <person name="Kawachi M."/>
        </authorList>
    </citation>
    <scope>NUCLEOTIDE SEQUENCE</scope>
    <source>
        <strain evidence="4">NIES 2893</strain>
    </source>
</reference>
<dbReference type="OrthoDB" id="184876at2759"/>
<dbReference type="Gene3D" id="2.30.33.40">
    <property type="entry name" value="GroES chaperonin"/>
    <property type="match status" value="1"/>
</dbReference>
<comment type="caution">
    <text evidence="4">The sequence shown here is derived from an EMBL/GenBank/DDBJ whole genome shotgun (WGS) entry which is preliminary data.</text>
</comment>
<dbReference type="GO" id="GO:0005739">
    <property type="term" value="C:mitochondrion"/>
    <property type="evidence" value="ECO:0007669"/>
    <property type="project" value="TreeGrafter"/>
</dbReference>
<dbReference type="InterPro" id="IPR011032">
    <property type="entry name" value="GroES-like_sf"/>
</dbReference>
<protein>
    <submittedName>
        <fullName evidence="4">Uncharacterized protein</fullName>
    </submittedName>
</protein>
<comment type="similarity">
    <text evidence="1 3">Belongs to the GroES chaperonin family.</text>
</comment>
<dbReference type="PANTHER" id="PTHR10772:SF63">
    <property type="entry name" value="20 KDA CHAPERONIN, CHLOROPLASTIC"/>
    <property type="match status" value="1"/>
</dbReference>
<dbReference type="SUPFAM" id="SSF50129">
    <property type="entry name" value="GroES-like"/>
    <property type="match status" value="1"/>
</dbReference>
<dbReference type="InterPro" id="IPR037124">
    <property type="entry name" value="Chaperonin_GroES_sf"/>
</dbReference>
<proteinExistence type="inferred from homology"/>
<dbReference type="GO" id="GO:0005524">
    <property type="term" value="F:ATP binding"/>
    <property type="evidence" value="ECO:0007669"/>
    <property type="project" value="InterPro"/>
</dbReference>
<keyword evidence="5" id="KW-1185">Reference proteome</keyword>
<organism evidence="4 5">
    <name type="scientific">Pycnococcus provasolii</name>
    <dbReference type="NCBI Taxonomy" id="41880"/>
    <lineage>
        <taxon>Eukaryota</taxon>
        <taxon>Viridiplantae</taxon>
        <taxon>Chlorophyta</taxon>
        <taxon>Pseudoscourfieldiophyceae</taxon>
        <taxon>Pseudoscourfieldiales</taxon>
        <taxon>Pycnococcaceae</taxon>
        <taxon>Pycnococcus</taxon>
    </lineage>
</organism>
<dbReference type="PANTHER" id="PTHR10772">
    <property type="entry name" value="10 KDA HEAT SHOCK PROTEIN"/>
    <property type="match status" value="1"/>
</dbReference>
<evidence type="ECO:0000313" key="5">
    <source>
        <dbReference type="Proteomes" id="UP000660262"/>
    </source>
</evidence>
<sequence>MVVPTVAQAHSHSQVVRPTVHNRGVSRFQRLAPPRAALPASITQQEVNSDKLTPTQGRVLVKPEDSDTGVTKGGVLLASSQSNDAFSTSDAVNIGSVLAVGDGVEAVAKGDRVLYSSRGATEVTMADGKVYLCREEQVIAKVK</sequence>
<dbReference type="GO" id="GO:0051082">
    <property type="term" value="F:unfolded protein binding"/>
    <property type="evidence" value="ECO:0007669"/>
    <property type="project" value="TreeGrafter"/>
</dbReference>
<evidence type="ECO:0000313" key="4">
    <source>
        <dbReference type="EMBL" id="GHP01926.1"/>
    </source>
</evidence>
<dbReference type="CDD" id="cd00320">
    <property type="entry name" value="cpn10"/>
    <property type="match status" value="1"/>
</dbReference>
<evidence type="ECO:0000256" key="3">
    <source>
        <dbReference type="RuleBase" id="RU003479"/>
    </source>
</evidence>
<dbReference type="InterPro" id="IPR020818">
    <property type="entry name" value="Chaperonin_GroES"/>
</dbReference>
<keyword evidence="2 3" id="KW-0143">Chaperone</keyword>
<dbReference type="AlphaFoldDB" id="A0A830H471"/>
<dbReference type="Pfam" id="PF00166">
    <property type="entry name" value="Cpn10"/>
    <property type="match status" value="1"/>
</dbReference>
<gene>
    <name evidence="4" type="ORF">PPROV_000068300</name>
</gene>
<evidence type="ECO:0000256" key="1">
    <source>
        <dbReference type="ARBA" id="ARBA00006975"/>
    </source>
</evidence>
<dbReference type="SMART" id="SM00883">
    <property type="entry name" value="Cpn10"/>
    <property type="match status" value="1"/>
</dbReference>
<dbReference type="EMBL" id="BNJQ01000002">
    <property type="protein sequence ID" value="GHP01926.1"/>
    <property type="molecule type" value="Genomic_DNA"/>
</dbReference>
<name>A0A830H471_9CHLO</name>
<evidence type="ECO:0000256" key="2">
    <source>
        <dbReference type="ARBA" id="ARBA00023186"/>
    </source>
</evidence>
<dbReference type="GO" id="GO:0009507">
    <property type="term" value="C:chloroplast"/>
    <property type="evidence" value="ECO:0007669"/>
    <property type="project" value="TreeGrafter"/>
</dbReference>